<dbReference type="Gene3D" id="3.40.50.150">
    <property type="entry name" value="Vaccinia Virus protein VP39"/>
    <property type="match status" value="1"/>
</dbReference>
<name>A0A1H7QPE8_STRJI</name>
<keyword evidence="1" id="KW-0808">Transferase</keyword>
<dbReference type="GO" id="GO:0032259">
    <property type="term" value="P:methylation"/>
    <property type="evidence" value="ECO:0007669"/>
    <property type="project" value="UniProtKB-KW"/>
</dbReference>
<dbReference type="AlphaFoldDB" id="A0A1H7QPE8"/>
<evidence type="ECO:0000313" key="1">
    <source>
        <dbReference type="EMBL" id="SEL49890.1"/>
    </source>
</evidence>
<dbReference type="GO" id="GO:0008168">
    <property type="term" value="F:methyltransferase activity"/>
    <property type="evidence" value="ECO:0007669"/>
    <property type="project" value="UniProtKB-KW"/>
</dbReference>
<dbReference type="Proteomes" id="UP000183015">
    <property type="component" value="Unassembled WGS sequence"/>
</dbReference>
<dbReference type="STRING" id="235985.SAMN05414137_109146"/>
<keyword evidence="2" id="KW-1185">Reference proteome</keyword>
<proteinExistence type="predicted"/>
<dbReference type="InterPro" id="IPR029063">
    <property type="entry name" value="SAM-dependent_MTases_sf"/>
</dbReference>
<dbReference type="RefSeq" id="WP_042445349.1">
    <property type="nucleotide sequence ID" value="NZ_BBPN01000009.1"/>
</dbReference>
<accession>A0A1H7QPE8</accession>
<reference evidence="2" key="1">
    <citation type="submission" date="2016-10" db="EMBL/GenBank/DDBJ databases">
        <authorList>
            <person name="Varghese N."/>
        </authorList>
    </citation>
    <scope>NUCLEOTIDE SEQUENCE [LARGE SCALE GENOMIC DNA]</scope>
    <source>
        <strain evidence="2">DSM 45096 / BCRC 16803 / CGMCC 4.1857 / CIP 109030 / JCM 12277 / KCTC 19219 / NBRC 100920 / 33214</strain>
    </source>
</reference>
<sequence length="264" mass="28442">MTRDPLPPGIDPGRPSIARVYDFFLGGTHHVEADREVARRIADVMPDFPTVVRHNRAFVRRAVRYLLDEGVRQFVDLGSGLATAGAVHLVAQEFGADARVLYVDSDPTVAADNRSLVPAATAGSVAADLRDPASVLDCAEARRLLDLDRPTALLMIAVLHFVPHRDDPAGVVAGYREAVASGSFVALTHAEDASRVPGTFEAARLYSQDVAQIHLRSRTEIADMLRGWELVAPGLVATPAWRPDPEVVTPPTRLNGLAAVGRKP</sequence>
<dbReference type="Pfam" id="PF04672">
    <property type="entry name" value="Methyltransf_19"/>
    <property type="match status" value="1"/>
</dbReference>
<dbReference type="PIRSF" id="PIRSF017393">
    <property type="entry name" value="MTase_SAV2177"/>
    <property type="match status" value="1"/>
</dbReference>
<dbReference type="eggNOG" id="COG2890">
    <property type="taxonomic scope" value="Bacteria"/>
</dbReference>
<gene>
    <name evidence="1" type="ORF">SAMN05414137_109146</name>
</gene>
<protein>
    <submittedName>
        <fullName evidence="1">S-adenosyl methyltransferase</fullName>
    </submittedName>
</protein>
<dbReference type="EMBL" id="FOAZ01000009">
    <property type="protein sequence ID" value="SEL49890.1"/>
    <property type="molecule type" value="Genomic_DNA"/>
</dbReference>
<organism evidence="1 2">
    <name type="scientific">Streptacidiphilus jiangxiensis</name>
    <dbReference type="NCBI Taxonomy" id="235985"/>
    <lineage>
        <taxon>Bacteria</taxon>
        <taxon>Bacillati</taxon>
        <taxon>Actinomycetota</taxon>
        <taxon>Actinomycetes</taxon>
        <taxon>Kitasatosporales</taxon>
        <taxon>Streptomycetaceae</taxon>
        <taxon>Streptacidiphilus</taxon>
    </lineage>
</organism>
<evidence type="ECO:0000313" key="2">
    <source>
        <dbReference type="Proteomes" id="UP000183015"/>
    </source>
</evidence>
<dbReference type="SUPFAM" id="SSF53335">
    <property type="entry name" value="S-adenosyl-L-methionine-dependent methyltransferases"/>
    <property type="match status" value="1"/>
</dbReference>
<dbReference type="InterPro" id="IPR006764">
    <property type="entry name" value="SAM_dep_MeTrfase_SAV2177_type"/>
</dbReference>
<dbReference type="OrthoDB" id="4134439at2"/>
<keyword evidence="1" id="KW-0489">Methyltransferase</keyword>